<feature type="compositionally biased region" description="Low complexity" evidence="1">
    <location>
        <begin position="124"/>
        <end position="143"/>
    </location>
</feature>
<evidence type="ECO:0000313" key="4">
    <source>
        <dbReference type="Proteomes" id="UP000585474"/>
    </source>
</evidence>
<accession>A0A7J0GH18</accession>
<feature type="compositionally biased region" description="Basic residues" evidence="1">
    <location>
        <begin position="163"/>
        <end position="172"/>
    </location>
</feature>
<dbReference type="Pfam" id="PF05678">
    <property type="entry name" value="VQ"/>
    <property type="match status" value="1"/>
</dbReference>
<proteinExistence type="predicted"/>
<gene>
    <name evidence="3" type="ORF">Acr_21g0006430</name>
</gene>
<feature type="region of interest" description="Disordered" evidence="1">
    <location>
        <begin position="121"/>
        <end position="177"/>
    </location>
</feature>
<comment type="caution">
    <text evidence="3">The sequence shown here is derived from an EMBL/GenBank/DDBJ whole genome shotgun (WGS) entry which is preliminary data.</text>
</comment>
<evidence type="ECO:0000256" key="1">
    <source>
        <dbReference type="SAM" id="MobiDB-lite"/>
    </source>
</evidence>
<dbReference type="InterPro" id="IPR008889">
    <property type="entry name" value="VQ"/>
</dbReference>
<dbReference type="AlphaFoldDB" id="A0A7J0GH18"/>
<evidence type="ECO:0000259" key="2">
    <source>
        <dbReference type="Pfam" id="PF05678"/>
    </source>
</evidence>
<reference evidence="3 4" key="1">
    <citation type="submission" date="2019-07" db="EMBL/GenBank/DDBJ databases">
        <title>De Novo Assembly of kiwifruit Actinidia rufa.</title>
        <authorList>
            <person name="Sugita-Konishi S."/>
            <person name="Sato K."/>
            <person name="Mori E."/>
            <person name="Abe Y."/>
            <person name="Kisaki G."/>
            <person name="Hamano K."/>
            <person name="Suezawa K."/>
            <person name="Otani M."/>
            <person name="Fukuda T."/>
            <person name="Manabe T."/>
            <person name="Gomi K."/>
            <person name="Tabuchi M."/>
            <person name="Akimitsu K."/>
            <person name="Kataoka I."/>
        </authorList>
    </citation>
    <scope>NUCLEOTIDE SEQUENCE [LARGE SCALE GENOMIC DNA]</scope>
    <source>
        <strain evidence="4">cv. Fuchu</strain>
    </source>
</reference>
<evidence type="ECO:0000313" key="3">
    <source>
        <dbReference type="EMBL" id="GFZ10044.1"/>
    </source>
</evidence>
<sequence>MDGGGGGTVVAVSGGADNDFCFCLFHCRSYGFGKSDSLQSSSGGEEEYDSRTESISNFLNPSIGFGQISHHPQAPPPPPAAFFEVHNLGAFTPNLDLVWSRSEPNYADLGSLTGLSSFPTSTQSLLGPSQGPFPSSSSMPLPSIDGNRGMASPSTDQTNAMKNSRKRTRASRRAPTTVLTTDTSNFRQMVQEFTGIPAPPFSGSPYSRRLDLFGPGSALRSGNLDAFGPLHPFRPSAQKAQTSSFLSSSSSTPSLLNSTLIEAIASTTTTNETRSTIASLPPFSTGYPMGLDPIRTFQSLLQSPLKYSLPNAPVFGSKSEGNSGIPSLDGLGVCHQRVNVNLIAANDGRGPANLGSFDGNPPNVSTYKLNCSASTSDQKCLLEKRRDSRFLDLSFGLG</sequence>
<dbReference type="EMBL" id="BJWL01000021">
    <property type="protein sequence ID" value="GFZ10044.1"/>
    <property type="molecule type" value="Genomic_DNA"/>
</dbReference>
<feature type="domain" description="VQ" evidence="2">
    <location>
        <begin position="173"/>
        <end position="200"/>
    </location>
</feature>
<dbReference type="InterPro" id="IPR039609">
    <property type="entry name" value="VQ_15/22"/>
</dbReference>
<dbReference type="PANTHER" id="PTHR33179:SF58">
    <property type="entry name" value="OS08G0409500 PROTEIN"/>
    <property type="match status" value="1"/>
</dbReference>
<dbReference type="OrthoDB" id="780193at2759"/>
<dbReference type="Proteomes" id="UP000585474">
    <property type="component" value="Unassembled WGS sequence"/>
</dbReference>
<keyword evidence="4" id="KW-1185">Reference proteome</keyword>
<organism evidence="3 4">
    <name type="scientific">Actinidia rufa</name>
    <dbReference type="NCBI Taxonomy" id="165716"/>
    <lineage>
        <taxon>Eukaryota</taxon>
        <taxon>Viridiplantae</taxon>
        <taxon>Streptophyta</taxon>
        <taxon>Embryophyta</taxon>
        <taxon>Tracheophyta</taxon>
        <taxon>Spermatophyta</taxon>
        <taxon>Magnoliopsida</taxon>
        <taxon>eudicotyledons</taxon>
        <taxon>Gunneridae</taxon>
        <taxon>Pentapetalae</taxon>
        <taxon>asterids</taxon>
        <taxon>Ericales</taxon>
        <taxon>Actinidiaceae</taxon>
        <taxon>Actinidia</taxon>
    </lineage>
</organism>
<feature type="compositionally biased region" description="Polar residues" evidence="1">
    <location>
        <begin position="152"/>
        <end position="162"/>
    </location>
</feature>
<protein>
    <submittedName>
        <fullName evidence="3">VQ motif-containing protein</fullName>
    </submittedName>
</protein>
<dbReference type="PANTHER" id="PTHR33179">
    <property type="entry name" value="VQ MOTIF-CONTAINING PROTEIN"/>
    <property type="match status" value="1"/>
</dbReference>
<name>A0A7J0GH18_9ERIC</name>